<dbReference type="AlphaFoldDB" id="A0AAV6XMN3"/>
<dbReference type="Proteomes" id="UP000826271">
    <property type="component" value="Unassembled WGS sequence"/>
</dbReference>
<proteinExistence type="predicted"/>
<comment type="caution">
    <text evidence="1">The sequence shown here is derived from an EMBL/GenBank/DDBJ whole genome shotgun (WGS) entry which is preliminary data.</text>
</comment>
<protein>
    <submittedName>
        <fullName evidence="1">Uncharacterized protein</fullName>
    </submittedName>
</protein>
<reference evidence="1" key="1">
    <citation type="submission" date="2019-10" db="EMBL/GenBank/DDBJ databases">
        <authorList>
            <person name="Zhang R."/>
            <person name="Pan Y."/>
            <person name="Wang J."/>
            <person name="Ma R."/>
            <person name="Yu S."/>
        </authorList>
    </citation>
    <scope>NUCLEOTIDE SEQUENCE</scope>
    <source>
        <strain evidence="1">LA-IB0</strain>
        <tissue evidence="1">Leaf</tissue>
    </source>
</reference>
<evidence type="ECO:0000313" key="2">
    <source>
        <dbReference type="Proteomes" id="UP000826271"/>
    </source>
</evidence>
<name>A0AAV6XMN3_9LAMI</name>
<evidence type="ECO:0000313" key="1">
    <source>
        <dbReference type="EMBL" id="KAG8384224.1"/>
    </source>
</evidence>
<dbReference type="EMBL" id="WHWC01000004">
    <property type="protein sequence ID" value="KAG8384224.1"/>
    <property type="molecule type" value="Genomic_DNA"/>
</dbReference>
<sequence length="132" mass="15185">MKPPVILASQLVAKHGALWRAARHFEPRGLVHVHREAHLCPTINRKPFNCLCKKSTADQSNQTDVNKLLADESFMSSILASQRHEVPWNFKRVLSSRLRRLVLQDKLEKVKCKLMEKANDSEVTDEVKDQVF</sequence>
<gene>
    <name evidence="1" type="ORF">BUALT_Bualt04G0095700</name>
</gene>
<organism evidence="1 2">
    <name type="scientific">Buddleja alternifolia</name>
    <dbReference type="NCBI Taxonomy" id="168488"/>
    <lineage>
        <taxon>Eukaryota</taxon>
        <taxon>Viridiplantae</taxon>
        <taxon>Streptophyta</taxon>
        <taxon>Embryophyta</taxon>
        <taxon>Tracheophyta</taxon>
        <taxon>Spermatophyta</taxon>
        <taxon>Magnoliopsida</taxon>
        <taxon>eudicotyledons</taxon>
        <taxon>Gunneridae</taxon>
        <taxon>Pentapetalae</taxon>
        <taxon>asterids</taxon>
        <taxon>lamiids</taxon>
        <taxon>Lamiales</taxon>
        <taxon>Scrophulariaceae</taxon>
        <taxon>Buddlejeae</taxon>
        <taxon>Buddleja</taxon>
    </lineage>
</organism>
<keyword evidence="2" id="KW-1185">Reference proteome</keyword>
<accession>A0AAV6XMN3</accession>